<gene>
    <name evidence="2" type="ORF">P4O66_002110</name>
</gene>
<evidence type="ECO:0000256" key="1">
    <source>
        <dbReference type="SAM" id="MobiDB-lite"/>
    </source>
</evidence>
<accession>A0AAD8Z125</accession>
<keyword evidence="3" id="KW-1185">Reference proteome</keyword>
<dbReference type="EMBL" id="JAROKS010000020">
    <property type="protein sequence ID" value="KAK1791068.1"/>
    <property type="molecule type" value="Genomic_DNA"/>
</dbReference>
<evidence type="ECO:0000313" key="2">
    <source>
        <dbReference type="EMBL" id="KAK1791068.1"/>
    </source>
</evidence>
<sequence length="266" mass="27929">MYHSTLHIGSMTLDYSNDYDSGFALNKSRSSPHMRPPPYRSPLQSQGSAKSLPTLTNAPGGSGLQCKTVTPPVSVAMPQATRYELVPGVRDAARLGPVPGVRDAARPGPVPGVRDAARPGPVPGVRDAAHPGPVPGIRDALPVLIRFLFLLWAEVAALLDFQPVPASGMEDVTQPVPPSGMEDVTRPDPGPVPSMGDAACLDPEPVPGLRDAVRAEPVLVPGIVDAASSVPVLGIVDAARPVTRSVPIATPPDPLQLPHPWTHHRR</sequence>
<feature type="compositionally biased region" description="Polar residues" evidence="1">
    <location>
        <begin position="42"/>
        <end position="59"/>
    </location>
</feature>
<comment type="caution">
    <text evidence="2">The sequence shown here is derived from an EMBL/GenBank/DDBJ whole genome shotgun (WGS) entry which is preliminary data.</text>
</comment>
<name>A0AAD8Z125_9TELE</name>
<evidence type="ECO:0000313" key="3">
    <source>
        <dbReference type="Proteomes" id="UP001239994"/>
    </source>
</evidence>
<reference evidence="2" key="1">
    <citation type="submission" date="2023-03" db="EMBL/GenBank/DDBJ databases">
        <title>Electrophorus voltai genome.</title>
        <authorList>
            <person name="Bian C."/>
        </authorList>
    </citation>
    <scope>NUCLEOTIDE SEQUENCE</scope>
    <source>
        <strain evidence="2">CB-2022</strain>
        <tissue evidence="2">Muscle</tissue>
    </source>
</reference>
<feature type="region of interest" description="Disordered" evidence="1">
    <location>
        <begin position="97"/>
        <end position="120"/>
    </location>
</feature>
<dbReference type="Proteomes" id="UP001239994">
    <property type="component" value="Unassembled WGS sequence"/>
</dbReference>
<dbReference type="AlphaFoldDB" id="A0AAD8Z125"/>
<proteinExistence type="predicted"/>
<feature type="region of interest" description="Disordered" evidence="1">
    <location>
        <begin position="26"/>
        <end position="66"/>
    </location>
</feature>
<organism evidence="2 3">
    <name type="scientific">Electrophorus voltai</name>
    <dbReference type="NCBI Taxonomy" id="2609070"/>
    <lineage>
        <taxon>Eukaryota</taxon>
        <taxon>Metazoa</taxon>
        <taxon>Chordata</taxon>
        <taxon>Craniata</taxon>
        <taxon>Vertebrata</taxon>
        <taxon>Euteleostomi</taxon>
        <taxon>Actinopterygii</taxon>
        <taxon>Neopterygii</taxon>
        <taxon>Teleostei</taxon>
        <taxon>Ostariophysi</taxon>
        <taxon>Gymnotiformes</taxon>
        <taxon>Gymnotoidei</taxon>
        <taxon>Gymnotidae</taxon>
        <taxon>Electrophorus</taxon>
    </lineage>
</organism>
<protein>
    <submittedName>
        <fullName evidence="2">Uncharacterized protein</fullName>
    </submittedName>
</protein>